<dbReference type="Pfam" id="PF00254">
    <property type="entry name" value="FKBP_C"/>
    <property type="match status" value="1"/>
</dbReference>
<sequence>MLLTLAVGLVCVAGLNAEKLKEVEVEILGVPCRKFVQKGDYVHVFYVGRLYESKKQFDSNVGGEPIRITVGGGQVIAGWEEGLVGTCEGERRRLRIPSSMGYGARGYGDLIPPDSDLEFDIEVVRIDKRKEEF</sequence>
<keyword evidence="4 5" id="KW-0413">Isomerase</keyword>
<dbReference type="InterPro" id="IPR001179">
    <property type="entry name" value="PPIase_FKBP_dom"/>
</dbReference>
<dbReference type="WBParaSite" id="TTAC_0000366201-mRNA-1">
    <property type="protein sequence ID" value="TTAC_0000366201-mRNA-1"/>
    <property type="gene ID" value="TTAC_0000366201"/>
</dbReference>
<dbReference type="AlphaFoldDB" id="A0A0R3WSC2"/>
<evidence type="ECO:0000313" key="10">
    <source>
        <dbReference type="WBParaSite" id="TTAC_0000366201-mRNA-1"/>
    </source>
</evidence>
<dbReference type="Gene3D" id="3.10.50.40">
    <property type="match status" value="1"/>
</dbReference>
<keyword evidence="9" id="KW-1185">Reference proteome</keyword>
<evidence type="ECO:0000256" key="4">
    <source>
        <dbReference type="ARBA" id="ARBA00023235"/>
    </source>
</evidence>
<dbReference type="GO" id="GO:0003755">
    <property type="term" value="F:peptidyl-prolyl cis-trans isomerase activity"/>
    <property type="evidence" value="ECO:0007669"/>
    <property type="project" value="UniProtKB-KW"/>
</dbReference>
<dbReference type="GO" id="GO:0005783">
    <property type="term" value="C:endoplasmic reticulum"/>
    <property type="evidence" value="ECO:0007669"/>
    <property type="project" value="TreeGrafter"/>
</dbReference>
<keyword evidence="3 5" id="KW-0697">Rotamase</keyword>
<accession>A0A0R3WSC2</accession>
<reference evidence="8 9" key="2">
    <citation type="submission" date="2018-11" db="EMBL/GenBank/DDBJ databases">
        <authorList>
            <consortium name="Pathogen Informatics"/>
        </authorList>
    </citation>
    <scope>NUCLEOTIDE SEQUENCE [LARGE SCALE GENOMIC DNA]</scope>
</reference>
<name>A0A0R3WSC2_HYDTA</name>
<dbReference type="PANTHER" id="PTHR45779:SF7">
    <property type="entry name" value="PEPTIDYLPROLYL ISOMERASE"/>
    <property type="match status" value="1"/>
</dbReference>
<reference evidence="10" key="1">
    <citation type="submission" date="2017-02" db="UniProtKB">
        <authorList>
            <consortium name="WormBaseParasite"/>
        </authorList>
    </citation>
    <scope>IDENTIFICATION</scope>
</reference>
<dbReference type="PANTHER" id="PTHR45779">
    <property type="entry name" value="PEPTIDYLPROLYL ISOMERASE"/>
    <property type="match status" value="1"/>
</dbReference>
<evidence type="ECO:0000313" key="9">
    <source>
        <dbReference type="Proteomes" id="UP000274429"/>
    </source>
</evidence>
<gene>
    <name evidence="8" type="ORF">TTAC_LOCUS3648</name>
</gene>
<feature type="signal peptide" evidence="6">
    <location>
        <begin position="1"/>
        <end position="17"/>
    </location>
</feature>
<evidence type="ECO:0000313" key="8">
    <source>
        <dbReference type="EMBL" id="VDM23063.1"/>
    </source>
</evidence>
<dbReference type="STRING" id="6205.A0A0R3WSC2"/>
<dbReference type="EC" id="5.2.1.8" evidence="2 5"/>
<dbReference type="OrthoDB" id="77911at2759"/>
<proteinExistence type="predicted"/>
<evidence type="ECO:0000256" key="5">
    <source>
        <dbReference type="PROSITE-ProRule" id="PRU00277"/>
    </source>
</evidence>
<comment type="catalytic activity">
    <reaction evidence="1 5">
        <text>[protein]-peptidylproline (omega=180) = [protein]-peptidylproline (omega=0)</text>
        <dbReference type="Rhea" id="RHEA:16237"/>
        <dbReference type="Rhea" id="RHEA-COMP:10747"/>
        <dbReference type="Rhea" id="RHEA-COMP:10748"/>
        <dbReference type="ChEBI" id="CHEBI:83833"/>
        <dbReference type="ChEBI" id="CHEBI:83834"/>
        <dbReference type="EC" id="5.2.1.8"/>
    </reaction>
</comment>
<dbReference type="FunFam" id="3.10.50.40:FF:000006">
    <property type="entry name" value="Peptidyl-prolyl cis-trans isomerase"/>
    <property type="match status" value="1"/>
</dbReference>
<feature type="domain" description="PPIase FKBP-type" evidence="7">
    <location>
        <begin position="39"/>
        <end position="127"/>
    </location>
</feature>
<organism evidence="10">
    <name type="scientific">Hydatigena taeniaeformis</name>
    <name type="common">Feline tapeworm</name>
    <name type="synonym">Taenia taeniaeformis</name>
    <dbReference type="NCBI Taxonomy" id="6205"/>
    <lineage>
        <taxon>Eukaryota</taxon>
        <taxon>Metazoa</taxon>
        <taxon>Spiralia</taxon>
        <taxon>Lophotrochozoa</taxon>
        <taxon>Platyhelminthes</taxon>
        <taxon>Cestoda</taxon>
        <taxon>Eucestoda</taxon>
        <taxon>Cyclophyllidea</taxon>
        <taxon>Taeniidae</taxon>
        <taxon>Hydatigera</taxon>
    </lineage>
</organism>
<feature type="chain" id="PRO_5043132984" description="peptidylprolyl isomerase" evidence="6">
    <location>
        <begin position="18"/>
        <end position="133"/>
    </location>
</feature>
<dbReference type="PROSITE" id="PS50059">
    <property type="entry name" value="FKBP_PPIASE"/>
    <property type="match status" value="1"/>
</dbReference>
<evidence type="ECO:0000259" key="7">
    <source>
        <dbReference type="PROSITE" id="PS50059"/>
    </source>
</evidence>
<evidence type="ECO:0000256" key="2">
    <source>
        <dbReference type="ARBA" id="ARBA00013194"/>
    </source>
</evidence>
<protein>
    <recommendedName>
        <fullName evidence="2 5">peptidylprolyl isomerase</fullName>
        <ecNumber evidence="2 5">5.2.1.8</ecNumber>
    </recommendedName>
</protein>
<dbReference type="InterPro" id="IPR046357">
    <property type="entry name" value="PPIase_dom_sf"/>
</dbReference>
<dbReference type="Proteomes" id="UP000274429">
    <property type="component" value="Unassembled WGS sequence"/>
</dbReference>
<evidence type="ECO:0000256" key="6">
    <source>
        <dbReference type="SAM" id="SignalP"/>
    </source>
</evidence>
<dbReference type="EMBL" id="UYWX01002798">
    <property type="protein sequence ID" value="VDM23063.1"/>
    <property type="molecule type" value="Genomic_DNA"/>
</dbReference>
<dbReference type="InterPro" id="IPR044609">
    <property type="entry name" value="FKBP2/11"/>
</dbReference>
<evidence type="ECO:0000256" key="1">
    <source>
        <dbReference type="ARBA" id="ARBA00000971"/>
    </source>
</evidence>
<keyword evidence="6" id="KW-0732">Signal</keyword>
<dbReference type="SUPFAM" id="SSF54534">
    <property type="entry name" value="FKBP-like"/>
    <property type="match status" value="1"/>
</dbReference>
<evidence type="ECO:0000256" key="3">
    <source>
        <dbReference type="ARBA" id="ARBA00023110"/>
    </source>
</evidence>